<gene>
    <name evidence="4" type="ORF">DFQ14_11350</name>
</gene>
<dbReference type="EMBL" id="QPJC01000013">
    <property type="protein sequence ID" value="RCW39968.1"/>
    <property type="molecule type" value="Genomic_DNA"/>
</dbReference>
<organism evidence="4 5">
    <name type="scientific">Halopolyspora algeriensis</name>
    <dbReference type="NCBI Taxonomy" id="1500506"/>
    <lineage>
        <taxon>Bacteria</taxon>
        <taxon>Bacillati</taxon>
        <taxon>Actinomycetota</taxon>
        <taxon>Actinomycetes</taxon>
        <taxon>Actinomycetes incertae sedis</taxon>
        <taxon>Halopolyspora</taxon>
    </lineage>
</organism>
<proteinExistence type="inferred from homology"/>
<dbReference type="Proteomes" id="UP000253495">
    <property type="component" value="Unassembled WGS sequence"/>
</dbReference>
<evidence type="ECO:0000313" key="4">
    <source>
        <dbReference type="EMBL" id="RCW39968.1"/>
    </source>
</evidence>
<evidence type="ECO:0000313" key="5">
    <source>
        <dbReference type="Proteomes" id="UP000253495"/>
    </source>
</evidence>
<dbReference type="InterPro" id="IPR000030">
    <property type="entry name" value="PPE_dom"/>
</dbReference>
<evidence type="ECO:0000256" key="1">
    <source>
        <dbReference type="ARBA" id="ARBA00010652"/>
    </source>
</evidence>
<sequence>MGWGLDYIQEVGGAVVDGVQSAASATVEGFQDAASWVHDQLTPDIRPEGVNGHRIYVWFHHGPGTGSLDDAVDGWHRVSDKHTEVGDAVNSAMGKLHTSWDGEAATAAQHAARPLRDAADTASACAKQAGAALEAQSFGFNEAKKNITDVPADPPTMNPLAGGMGAVDHYREVQSYTAEQQANQAALQSYGSQTGNNSGSVPCFDGTSGEANRNVTTTQPESAGPAGAHRTNPGGAGTASTYSAGSGASDRNTSGSRGDGHTGGGVRTGAPGYPGGGSGSGAPSGTGSAWYGDDGGQPGGGGFEFGTSHDLSGAGMVAGAAGLAAGGGAVLGGGVLGERVGGRGGISGRGLLGTGSGTGKGTGSGPGGSTGRGGSGAPGVGGRSGVAPTTGSAGTTASSGAARTAAGAPMAAGTGARGQESDDEQHERPEWLTAEESPDELFGTDERTAPPVLGALPSEREGPQ</sequence>
<feature type="compositionally biased region" description="Low complexity" evidence="2">
    <location>
        <begin position="238"/>
        <end position="249"/>
    </location>
</feature>
<feature type="compositionally biased region" description="Polar residues" evidence="2">
    <location>
        <begin position="187"/>
        <end position="200"/>
    </location>
</feature>
<feature type="domain" description="PPE" evidence="3">
    <location>
        <begin position="59"/>
        <end position="149"/>
    </location>
</feature>
<dbReference type="OrthoDB" id="3693085at2"/>
<dbReference type="AlphaFoldDB" id="A0A368VJY6"/>
<evidence type="ECO:0000259" key="3">
    <source>
        <dbReference type="Pfam" id="PF00823"/>
    </source>
</evidence>
<feature type="compositionally biased region" description="Polar residues" evidence="2">
    <location>
        <begin position="209"/>
        <end position="221"/>
    </location>
</feature>
<feature type="compositionally biased region" description="Gly residues" evidence="2">
    <location>
        <begin position="261"/>
        <end position="284"/>
    </location>
</feature>
<dbReference type="SUPFAM" id="SSF140459">
    <property type="entry name" value="PE/PPE dimer-like"/>
    <property type="match status" value="1"/>
</dbReference>
<evidence type="ECO:0000256" key="2">
    <source>
        <dbReference type="SAM" id="MobiDB-lite"/>
    </source>
</evidence>
<protein>
    <submittedName>
        <fullName evidence="4">PPE family protein</fullName>
    </submittedName>
</protein>
<feature type="region of interest" description="Disordered" evidence="2">
    <location>
        <begin position="347"/>
        <end position="464"/>
    </location>
</feature>
<dbReference type="InterPro" id="IPR038332">
    <property type="entry name" value="PPE_sf"/>
</dbReference>
<feature type="compositionally biased region" description="Gly residues" evidence="2">
    <location>
        <begin position="347"/>
        <end position="384"/>
    </location>
</feature>
<dbReference type="RefSeq" id="WP_114454433.1">
    <property type="nucleotide sequence ID" value="NZ_QPJC01000013.1"/>
</dbReference>
<feature type="region of interest" description="Disordered" evidence="2">
    <location>
        <begin position="187"/>
        <end position="307"/>
    </location>
</feature>
<keyword evidence="5" id="KW-1185">Reference proteome</keyword>
<comment type="similarity">
    <text evidence="1">Belongs to the mycobacterial PPE family.</text>
</comment>
<feature type="compositionally biased region" description="Gly residues" evidence="2">
    <location>
        <begin position="293"/>
        <end position="304"/>
    </location>
</feature>
<dbReference type="Gene3D" id="1.20.1260.20">
    <property type="entry name" value="PPE superfamily"/>
    <property type="match status" value="1"/>
</dbReference>
<accession>A0A368VJY6</accession>
<reference evidence="4 5" key="1">
    <citation type="submission" date="2018-07" db="EMBL/GenBank/DDBJ databases">
        <title>Genomic Encyclopedia of Type Strains, Phase III (KMG-III): the genomes of soil and plant-associated and newly described type strains.</title>
        <authorList>
            <person name="Whitman W."/>
        </authorList>
    </citation>
    <scope>NUCLEOTIDE SEQUENCE [LARGE SCALE GENOMIC DNA]</scope>
    <source>
        <strain evidence="4 5">CECT 8575</strain>
    </source>
</reference>
<feature type="compositionally biased region" description="Low complexity" evidence="2">
    <location>
        <begin position="385"/>
        <end position="418"/>
    </location>
</feature>
<dbReference type="Pfam" id="PF00823">
    <property type="entry name" value="PPE"/>
    <property type="match status" value="1"/>
</dbReference>
<comment type="caution">
    <text evidence="4">The sequence shown here is derived from an EMBL/GenBank/DDBJ whole genome shotgun (WGS) entry which is preliminary data.</text>
</comment>
<name>A0A368VJY6_9ACTN</name>